<accession>A0A382UVY0</accession>
<name>A0A382UVY0_9ZZZZ</name>
<protein>
    <recommendedName>
        <fullName evidence="2">DUF924 domain-containing protein</fullName>
    </recommendedName>
</protein>
<evidence type="ECO:0008006" key="2">
    <source>
        <dbReference type="Google" id="ProtNLM"/>
    </source>
</evidence>
<reference evidence="1" key="1">
    <citation type="submission" date="2018-05" db="EMBL/GenBank/DDBJ databases">
        <authorList>
            <person name="Lanie J.A."/>
            <person name="Ng W.-L."/>
            <person name="Kazmierczak K.M."/>
            <person name="Andrzejewski T.M."/>
            <person name="Davidsen T.M."/>
            <person name="Wayne K.J."/>
            <person name="Tettelin H."/>
            <person name="Glass J.I."/>
            <person name="Rusch D."/>
            <person name="Podicherti R."/>
            <person name="Tsui H.-C.T."/>
            <person name="Winkler M.E."/>
        </authorList>
    </citation>
    <scope>NUCLEOTIDE SEQUENCE</scope>
</reference>
<gene>
    <name evidence="1" type="ORF">METZ01_LOCUS391276</name>
</gene>
<dbReference type="EMBL" id="UINC01147228">
    <property type="protein sequence ID" value="SVD38422.1"/>
    <property type="molecule type" value="Genomic_DNA"/>
</dbReference>
<organism evidence="1">
    <name type="scientific">marine metagenome</name>
    <dbReference type="NCBI Taxonomy" id="408172"/>
    <lineage>
        <taxon>unclassified sequences</taxon>
        <taxon>metagenomes</taxon>
        <taxon>ecological metagenomes</taxon>
    </lineage>
</organism>
<proteinExistence type="predicted"/>
<dbReference type="AlphaFoldDB" id="A0A382UVY0"/>
<evidence type="ECO:0000313" key="1">
    <source>
        <dbReference type="EMBL" id="SVD38422.1"/>
    </source>
</evidence>
<sequence>MNHSDVVKYWFSEKSRQHWFSSTPEI</sequence>
<feature type="non-terminal residue" evidence="1">
    <location>
        <position position="26"/>
    </location>
</feature>